<dbReference type="AlphaFoldDB" id="A0A0B0P5Q3"/>
<organism evidence="1 2">
    <name type="scientific">Gossypium arboreum</name>
    <name type="common">Tree cotton</name>
    <name type="synonym">Gossypium nanking</name>
    <dbReference type="NCBI Taxonomy" id="29729"/>
    <lineage>
        <taxon>Eukaryota</taxon>
        <taxon>Viridiplantae</taxon>
        <taxon>Streptophyta</taxon>
        <taxon>Embryophyta</taxon>
        <taxon>Tracheophyta</taxon>
        <taxon>Spermatophyta</taxon>
        <taxon>Magnoliopsida</taxon>
        <taxon>eudicotyledons</taxon>
        <taxon>Gunneridae</taxon>
        <taxon>Pentapetalae</taxon>
        <taxon>rosids</taxon>
        <taxon>malvids</taxon>
        <taxon>Malvales</taxon>
        <taxon>Malvaceae</taxon>
        <taxon>Malvoideae</taxon>
        <taxon>Gossypium</taxon>
    </lineage>
</organism>
<dbReference type="EMBL" id="KN420532">
    <property type="protein sequence ID" value="KHG22073.1"/>
    <property type="molecule type" value="Genomic_DNA"/>
</dbReference>
<evidence type="ECO:0000313" key="2">
    <source>
        <dbReference type="Proteomes" id="UP000032142"/>
    </source>
</evidence>
<reference evidence="2" key="1">
    <citation type="submission" date="2014-09" db="EMBL/GenBank/DDBJ databases">
        <authorList>
            <person name="Mudge J."/>
            <person name="Ramaraj T."/>
            <person name="Lindquist I.E."/>
            <person name="Bharti A.K."/>
            <person name="Sundararajan A."/>
            <person name="Cameron C.T."/>
            <person name="Woodward J.E."/>
            <person name="May G.D."/>
            <person name="Brubaker C."/>
            <person name="Broadhvest J."/>
            <person name="Wilkins T.A."/>
        </authorList>
    </citation>
    <scope>NUCLEOTIDE SEQUENCE</scope>
    <source>
        <strain evidence="2">cv. AKA8401</strain>
    </source>
</reference>
<dbReference type="Proteomes" id="UP000032142">
    <property type="component" value="Unassembled WGS sequence"/>
</dbReference>
<gene>
    <name evidence="1" type="ORF">F383_00979</name>
</gene>
<accession>A0A0B0P5Q3</accession>
<evidence type="ECO:0000313" key="1">
    <source>
        <dbReference type="EMBL" id="KHG22073.1"/>
    </source>
</evidence>
<sequence>MLQLSIRCCNLSFRLRKDSFFLLATKLGKPKYLSRLFELRTQSTLVTILFSCVLELKKMVDLE</sequence>
<protein>
    <submittedName>
        <fullName evidence="1">Uncharacterized protein</fullName>
    </submittedName>
</protein>
<proteinExistence type="predicted"/>
<name>A0A0B0P5Q3_GOSAR</name>
<keyword evidence="2" id="KW-1185">Reference proteome</keyword>